<dbReference type="Pfam" id="PF16033">
    <property type="entry name" value="DUF4789"/>
    <property type="match status" value="1"/>
</dbReference>
<evidence type="ECO:0000256" key="1">
    <source>
        <dbReference type="SAM" id="SignalP"/>
    </source>
</evidence>
<feature type="signal peptide" evidence="1">
    <location>
        <begin position="1"/>
        <end position="20"/>
    </location>
</feature>
<keyword evidence="4" id="KW-1185">Reference proteome</keyword>
<feature type="domain" description="DUF4789" evidence="2">
    <location>
        <begin position="146"/>
        <end position="250"/>
    </location>
</feature>
<dbReference type="PANTHER" id="PTHR21177">
    <property type="entry name" value="IP06524P-RELATED"/>
    <property type="match status" value="1"/>
</dbReference>
<keyword evidence="1" id="KW-0732">Signal</keyword>
<dbReference type="PANTHER" id="PTHR21177:SF4">
    <property type="entry name" value="IP06524P"/>
    <property type="match status" value="1"/>
</dbReference>
<feature type="chain" id="PRO_5046925000" description="DUF4789 domain-containing protein" evidence="1">
    <location>
        <begin position="21"/>
        <end position="318"/>
    </location>
</feature>
<sequence length="318" mass="35142">MRGIVLLMVLTLAIVLETHCASFGLGGLGRKIEETAKNTKRQAQIIFSDVKSAIVGKPATTTIPPTTKTTTVRSTEHNGATTAATPLLLNTTAKAIVITCKPDSVTSGSSLPDDYIRMKLCPNATSRDYRFDPETKLCSLAGQRSHCGKNMVFYSAGNVFGHCDCDYSSKFPLLYHAETNRCYFMYQQAFCGDGKWLEMRKEDRQGICTNNTCYNAGRSKFGQQPLAARDMEPEYVPLKGVGPCVKLNQPNQQFCKRKGEVVAFRWPLEFYPNCGVPIIPALPEGPVMRFLGDVPSLQCSPGSYLDMVGHCQPHWDFD</sequence>
<evidence type="ECO:0000313" key="3">
    <source>
        <dbReference type="EMBL" id="CAL8109938.1"/>
    </source>
</evidence>
<reference evidence="3 4" key="1">
    <citation type="submission" date="2024-08" db="EMBL/GenBank/DDBJ databases">
        <authorList>
            <person name="Cucini C."/>
            <person name="Frati F."/>
        </authorList>
    </citation>
    <scope>NUCLEOTIDE SEQUENCE [LARGE SCALE GENOMIC DNA]</scope>
</reference>
<evidence type="ECO:0000313" key="4">
    <source>
        <dbReference type="Proteomes" id="UP001642540"/>
    </source>
</evidence>
<gene>
    <name evidence="3" type="ORF">ODALV1_LOCUS13829</name>
</gene>
<proteinExistence type="predicted"/>
<accession>A0ABP1QU45</accession>
<dbReference type="Proteomes" id="UP001642540">
    <property type="component" value="Unassembled WGS sequence"/>
</dbReference>
<name>A0ABP1QU45_9HEXA</name>
<dbReference type="EMBL" id="CAXLJM020000043">
    <property type="protein sequence ID" value="CAL8109938.1"/>
    <property type="molecule type" value="Genomic_DNA"/>
</dbReference>
<comment type="caution">
    <text evidence="3">The sequence shown here is derived from an EMBL/GenBank/DDBJ whole genome shotgun (WGS) entry which is preliminary data.</text>
</comment>
<dbReference type="InterPro" id="IPR031993">
    <property type="entry name" value="DUF4789"/>
</dbReference>
<protein>
    <recommendedName>
        <fullName evidence="2">DUF4789 domain-containing protein</fullName>
    </recommendedName>
</protein>
<evidence type="ECO:0000259" key="2">
    <source>
        <dbReference type="Pfam" id="PF16033"/>
    </source>
</evidence>
<organism evidence="3 4">
    <name type="scientific">Orchesella dallaii</name>
    <dbReference type="NCBI Taxonomy" id="48710"/>
    <lineage>
        <taxon>Eukaryota</taxon>
        <taxon>Metazoa</taxon>
        <taxon>Ecdysozoa</taxon>
        <taxon>Arthropoda</taxon>
        <taxon>Hexapoda</taxon>
        <taxon>Collembola</taxon>
        <taxon>Entomobryomorpha</taxon>
        <taxon>Entomobryoidea</taxon>
        <taxon>Orchesellidae</taxon>
        <taxon>Orchesellinae</taxon>
        <taxon>Orchesella</taxon>
    </lineage>
</organism>